<feature type="chain" id="PRO_5027552027" evidence="6">
    <location>
        <begin position="16"/>
        <end position="425"/>
    </location>
</feature>
<proteinExistence type="inferred from homology"/>
<dbReference type="Gene3D" id="3.30.500.10">
    <property type="entry name" value="MHC class I-like antigen recognition-like"/>
    <property type="match status" value="1"/>
</dbReference>
<name>A0A6P7NUP9_BETSP</name>
<dbReference type="InterPro" id="IPR013783">
    <property type="entry name" value="Ig-like_fold"/>
</dbReference>
<dbReference type="FunFam" id="3.30.500.10:FF:000005">
    <property type="entry name" value="MHC class I antigen ZKA transcript variant 1"/>
    <property type="match status" value="1"/>
</dbReference>
<dbReference type="InterPro" id="IPR011162">
    <property type="entry name" value="MHC_I/II-like_Ag-recog"/>
</dbReference>
<gene>
    <name evidence="9" type="primary">LOC114866130</name>
</gene>
<keyword evidence="5" id="KW-1133">Transmembrane helix</keyword>
<dbReference type="InterPro" id="IPR011161">
    <property type="entry name" value="MHC_I-like_Ag-recog"/>
</dbReference>
<evidence type="ECO:0000256" key="2">
    <source>
        <dbReference type="ARBA" id="ARBA00023319"/>
    </source>
</evidence>
<dbReference type="GO" id="GO:0006955">
    <property type="term" value="P:immune response"/>
    <property type="evidence" value="ECO:0007669"/>
    <property type="project" value="TreeGrafter"/>
</dbReference>
<evidence type="ECO:0000256" key="5">
    <source>
        <dbReference type="SAM" id="Phobius"/>
    </source>
</evidence>
<dbReference type="AlphaFoldDB" id="A0A6P7NUP9"/>
<dbReference type="GO" id="GO:0009897">
    <property type="term" value="C:external side of plasma membrane"/>
    <property type="evidence" value="ECO:0007669"/>
    <property type="project" value="TreeGrafter"/>
</dbReference>
<dbReference type="PANTHER" id="PTHR16675">
    <property type="entry name" value="MHC CLASS I-RELATED"/>
    <property type="match status" value="1"/>
</dbReference>
<dbReference type="RefSeq" id="XP_029023662.1">
    <property type="nucleotide sequence ID" value="XM_029167829.3"/>
</dbReference>
<dbReference type="PROSITE" id="PS00290">
    <property type="entry name" value="IG_MHC"/>
    <property type="match status" value="1"/>
</dbReference>
<keyword evidence="8" id="KW-1185">Reference proteome</keyword>
<feature type="region of interest" description="Disordered" evidence="4">
    <location>
        <begin position="401"/>
        <end position="425"/>
    </location>
</feature>
<evidence type="ECO:0000256" key="6">
    <source>
        <dbReference type="SAM" id="SignalP"/>
    </source>
</evidence>
<comment type="similarity">
    <text evidence="3">Belongs to the MHC class I family.</text>
</comment>
<dbReference type="SMART" id="SM00407">
    <property type="entry name" value="IGc1"/>
    <property type="match status" value="1"/>
</dbReference>
<dbReference type="SUPFAM" id="SSF54452">
    <property type="entry name" value="MHC antigen-recognition domain"/>
    <property type="match status" value="1"/>
</dbReference>
<keyword evidence="1" id="KW-0325">Glycoprotein</keyword>
<evidence type="ECO:0000256" key="3">
    <source>
        <dbReference type="RuleBase" id="RU004439"/>
    </source>
</evidence>
<keyword evidence="5" id="KW-0812">Transmembrane</keyword>
<dbReference type="InterPro" id="IPR037055">
    <property type="entry name" value="MHC_I-like_Ag-recog_sf"/>
</dbReference>
<dbReference type="InterPro" id="IPR003006">
    <property type="entry name" value="Ig/MHC_CS"/>
</dbReference>
<accession>A0A6P7NUP9</accession>
<dbReference type="InParanoid" id="A0A6P7NUP9"/>
<dbReference type="Proteomes" id="UP000515150">
    <property type="component" value="Chromosome 11"/>
</dbReference>
<dbReference type="KEGG" id="bspl:114866130"/>
<dbReference type="InterPro" id="IPR036179">
    <property type="entry name" value="Ig-like_dom_sf"/>
</dbReference>
<keyword evidence="5" id="KW-0472">Membrane</keyword>
<dbReference type="SUPFAM" id="SSF48726">
    <property type="entry name" value="Immunoglobulin"/>
    <property type="match status" value="1"/>
</dbReference>
<dbReference type="InterPro" id="IPR050208">
    <property type="entry name" value="MHC_class-I_related"/>
</dbReference>
<dbReference type="InterPro" id="IPR001039">
    <property type="entry name" value="MHC_I_a_a1/a2"/>
</dbReference>
<feature type="transmembrane region" description="Helical" evidence="5">
    <location>
        <begin position="316"/>
        <end position="339"/>
    </location>
</feature>
<keyword evidence="2" id="KW-0393">Immunoglobulin domain</keyword>
<organism evidence="8 9">
    <name type="scientific">Betta splendens</name>
    <name type="common">Siamese fighting fish</name>
    <dbReference type="NCBI Taxonomy" id="158456"/>
    <lineage>
        <taxon>Eukaryota</taxon>
        <taxon>Metazoa</taxon>
        <taxon>Chordata</taxon>
        <taxon>Craniata</taxon>
        <taxon>Vertebrata</taxon>
        <taxon>Euteleostomi</taxon>
        <taxon>Actinopterygii</taxon>
        <taxon>Neopterygii</taxon>
        <taxon>Teleostei</taxon>
        <taxon>Neoteleostei</taxon>
        <taxon>Acanthomorphata</taxon>
        <taxon>Anabantaria</taxon>
        <taxon>Anabantiformes</taxon>
        <taxon>Anabantoidei</taxon>
        <taxon>Osphronemidae</taxon>
        <taxon>Betta</taxon>
    </lineage>
</organism>
<feature type="signal peptide" evidence="6">
    <location>
        <begin position="1"/>
        <end position="15"/>
    </location>
</feature>
<dbReference type="Gene3D" id="2.60.40.10">
    <property type="entry name" value="Immunoglobulins"/>
    <property type="match status" value="1"/>
</dbReference>
<dbReference type="PANTHER" id="PTHR16675:SF193">
    <property type="entry name" value="LOC571647 PROTEIN-RELATED"/>
    <property type="match status" value="1"/>
</dbReference>
<dbReference type="InterPro" id="IPR007110">
    <property type="entry name" value="Ig-like_dom"/>
</dbReference>
<feature type="domain" description="Ig-like" evidence="7">
    <location>
        <begin position="209"/>
        <end position="302"/>
    </location>
</feature>
<evidence type="ECO:0000313" key="9">
    <source>
        <dbReference type="RefSeq" id="XP_029023662.1"/>
    </source>
</evidence>
<dbReference type="Pfam" id="PF00129">
    <property type="entry name" value="MHC_I"/>
    <property type="match status" value="1"/>
</dbReference>
<dbReference type="GO" id="GO:0005615">
    <property type="term" value="C:extracellular space"/>
    <property type="evidence" value="ECO:0007669"/>
    <property type="project" value="TreeGrafter"/>
</dbReference>
<dbReference type="PRINTS" id="PR01638">
    <property type="entry name" value="MHCCLASSI"/>
</dbReference>
<evidence type="ECO:0000259" key="7">
    <source>
        <dbReference type="PROSITE" id="PS50835"/>
    </source>
</evidence>
<protein>
    <submittedName>
        <fullName evidence="9">H-2 class I histocompatibility antigen, Q10 alpha chain-like</fullName>
    </submittedName>
</protein>
<feature type="compositionally biased region" description="Polar residues" evidence="4">
    <location>
        <begin position="401"/>
        <end position="416"/>
    </location>
</feature>
<sequence length="425" mass="47555">MLVLAALVLFGTGLAVNSEVHSLKYIYTAFYKNPGLEGLHEFTAMGLLDNRLIDYFDSDNPYKVPKQNWMRNQLPVDYWEKGTQSRKSKQQWFKVNIEILMKRMNQSETDVHVLQWRHGCEGEKQPDNTLTFKSGMDMYSYDGNDFLSFDDANAVWVAPIDAAVQTKRKWDDVPVLKEYTKGYLEKECMDWLQRFNTYESEEIRRASPPKVYVFAKNSPIETNIMLTCLATGFYPKDIIVNIKRNGRVLTRDDGLRSSGVLPNDDGTHQIRTSVEILKSDLSTYTCHVIHKATGVDVDREWDHKISEQCDRDPPTMSIVIIVAVLILLIGAVAACLVVLKKNNILCFRGYTNPNQPDAMIPVVNLVVPSAPVVNVLVPNAPVVNVVASSASVANGTAATNDSAAYMNGNPTSNNGPNDPLLMGND</sequence>
<evidence type="ECO:0000313" key="8">
    <source>
        <dbReference type="Proteomes" id="UP000515150"/>
    </source>
</evidence>
<evidence type="ECO:0000256" key="4">
    <source>
        <dbReference type="SAM" id="MobiDB-lite"/>
    </source>
</evidence>
<dbReference type="FunCoup" id="A0A6P7NUP9">
    <property type="interactions" value="517"/>
</dbReference>
<dbReference type="GeneID" id="114866130"/>
<evidence type="ECO:0000256" key="1">
    <source>
        <dbReference type="ARBA" id="ARBA00023180"/>
    </source>
</evidence>
<dbReference type="PROSITE" id="PS50835">
    <property type="entry name" value="IG_LIKE"/>
    <property type="match status" value="1"/>
</dbReference>
<dbReference type="OrthoDB" id="8890485at2759"/>
<dbReference type="Pfam" id="PF07654">
    <property type="entry name" value="C1-set"/>
    <property type="match status" value="1"/>
</dbReference>
<dbReference type="InterPro" id="IPR003597">
    <property type="entry name" value="Ig_C1-set"/>
</dbReference>
<reference evidence="9" key="1">
    <citation type="submission" date="2025-08" db="UniProtKB">
        <authorList>
            <consortium name="RefSeq"/>
        </authorList>
    </citation>
    <scope>IDENTIFICATION</scope>
</reference>
<keyword evidence="6" id="KW-0732">Signal</keyword>